<evidence type="ECO:0000259" key="7">
    <source>
        <dbReference type="Pfam" id="PF07195"/>
    </source>
</evidence>
<evidence type="ECO:0000313" key="9">
    <source>
        <dbReference type="Proteomes" id="UP000078532"/>
    </source>
</evidence>
<keyword evidence="4 5" id="KW-0975">Bacterial flagellum</keyword>
<protein>
    <recommendedName>
        <fullName evidence="5">Flagellar hook-associated protein 2</fullName>
        <shortName evidence="5">HAP2</shortName>
    </recommendedName>
    <alternativeName>
        <fullName evidence="5">Flagellar cap protein</fullName>
    </alternativeName>
</protein>
<evidence type="ECO:0000313" key="8">
    <source>
        <dbReference type="EMBL" id="OAT80381.1"/>
    </source>
</evidence>
<comment type="similarity">
    <text evidence="1 5">Belongs to the FliD family.</text>
</comment>
<dbReference type="AlphaFoldDB" id="A0A1B7LCH1"/>
<name>A0A1B7LCH1_9FIRM</name>
<evidence type="ECO:0000256" key="5">
    <source>
        <dbReference type="RuleBase" id="RU362066"/>
    </source>
</evidence>
<comment type="caution">
    <text evidence="8">The sequence shown here is derived from an EMBL/GenBank/DDBJ whole genome shotgun (WGS) entry which is preliminary data.</text>
</comment>
<feature type="domain" description="Flagellar hook-associated protein 2 C-terminal" evidence="7">
    <location>
        <begin position="232"/>
        <end position="478"/>
    </location>
</feature>
<feature type="domain" description="Flagellar hook-associated protein 2 N-terminal" evidence="6">
    <location>
        <begin position="12"/>
        <end position="95"/>
    </location>
</feature>
<evidence type="ECO:0000256" key="3">
    <source>
        <dbReference type="ARBA" id="ARBA00023054"/>
    </source>
</evidence>
<dbReference type="EMBL" id="LYVF01000178">
    <property type="protein sequence ID" value="OAT80381.1"/>
    <property type="molecule type" value="Genomic_DNA"/>
</dbReference>
<dbReference type="Pfam" id="PF07195">
    <property type="entry name" value="FliD_C"/>
    <property type="match status" value="1"/>
</dbReference>
<evidence type="ECO:0000256" key="4">
    <source>
        <dbReference type="ARBA" id="ARBA00023143"/>
    </source>
</evidence>
<evidence type="ECO:0000259" key="6">
    <source>
        <dbReference type="Pfam" id="PF02465"/>
    </source>
</evidence>
<reference evidence="8 9" key="1">
    <citation type="submission" date="2016-04" db="EMBL/GenBank/DDBJ databases">
        <authorList>
            <person name="Evans L.H."/>
            <person name="Alamgir A."/>
            <person name="Owens N."/>
            <person name="Weber N.D."/>
            <person name="Virtaneva K."/>
            <person name="Barbian K."/>
            <person name="Babar A."/>
            <person name="Rosenke K."/>
        </authorList>
    </citation>
    <scope>NUCLEOTIDE SEQUENCE [LARGE SCALE GENOMIC DNA]</scope>
    <source>
        <strain evidence="8 9">LMa1</strain>
    </source>
</reference>
<evidence type="ECO:0000256" key="2">
    <source>
        <dbReference type="ARBA" id="ARBA00011255"/>
    </source>
</evidence>
<keyword evidence="5" id="KW-0964">Secreted</keyword>
<keyword evidence="3 5" id="KW-0175">Coiled coil</keyword>
<accession>A0A1B7LCH1</accession>
<dbReference type="InterPro" id="IPR040026">
    <property type="entry name" value="FliD"/>
</dbReference>
<dbReference type="GO" id="GO:0009424">
    <property type="term" value="C:bacterial-type flagellum hook"/>
    <property type="evidence" value="ECO:0007669"/>
    <property type="project" value="UniProtKB-UniRule"/>
</dbReference>
<feature type="coiled-coil region" evidence="5">
    <location>
        <begin position="435"/>
        <end position="480"/>
    </location>
</feature>
<dbReference type="PANTHER" id="PTHR30288:SF0">
    <property type="entry name" value="FLAGELLAR HOOK-ASSOCIATED PROTEIN 2"/>
    <property type="match status" value="1"/>
</dbReference>
<dbReference type="RefSeq" id="WP_066669814.1">
    <property type="nucleotide sequence ID" value="NZ_LYVF01000178.1"/>
</dbReference>
<dbReference type="GO" id="GO:0009421">
    <property type="term" value="C:bacterial-type flagellum filament cap"/>
    <property type="evidence" value="ECO:0007669"/>
    <property type="project" value="InterPro"/>
</dbReference>
<evidence type="ECO:0000256" key="1">
    <source>
        <dbReference type="ARBA" id="ARBA00009764"/>
    </source>
</evidence>
<comment type="subcellular location">
    <subcellularLocation>
        <location evidence="5">Secreted</location>
    </subcellularLocation>
    <subcellularLocation>
        <location evidence="5">Bacterial flagellum</location>
    </subcellularLocation>
</comment>
<dbReference type="InterPro" id="IPR010809">
    <property type="entry name" value="FliD_C"/>
</dbReference>
<dbReference type="InterPro" id="IPR003481">
    <property type="entry name" value="FliD_N"/>
</dbReference>
<comment type="function">
    <text evidence="5">Required for morphogenesis and for the elongation of the flagellar filament by facilitating polymerization of the flagellin monomers at the tip of growing filament. Forms a capping structure, which prevents flagellin subunits (transported through the central channel of the flagellum) from leaking out without polymerization at the distal end.</text>
</comment>
<dbReference type="GO" id="GO:0005576">
    <property type="term" value="C:extracellular region"/>
    <property type="evidence" value="ECO:0007669"/>
    <property type="project" value="UniProtKB-SubCell"/>
</dbReference>
<dbReference type="GO" id="GO:0071973">
    <property type="term" value="P:bacterial-type flagellum-dependent cell motility"/>
    <property type="evidence" value="ECO:0007669"/>
    <property type="project" value="TreeGrafter"/>
</dbReference>
<dbReference type="OrthoDB" id="9776025at2"/>
<gene>
    <name evidence="8" type="ORF">A6M21_13515</name>
</gene>
<keyword evidence="9" id="KW-1185">Reference proteome</keyword>
<dbReference type="PANTHER" id="PTHR30288">
    <property type="entry name" value="FLAGELLAR CAP/ASSEMBLY PROTEIN FLID"/>
    <property type="match status" value="1"/>
</dbReference>
<organism evidence="8 9">
    <name type="scientific">Desulfotomaculum copahuensis</name>
    <dbReference type="NCBI Taxonomy" id="1838280"/>
    <lineage>
        <taxon>Bacteria</taxon>
        <taxon>Bacillati</taxon>
        <taxon>Bacillota</taxon>
        <taxon>Clostridia</taxon>
        <taxon>Eubacteriales</taxon>
        <taxon>Desulfotomaculaceae</taxon>
        <taxon>Desulfotomaculum</taxon>
    </lineage>
</organism>
<proteinExistence type="inferred from homology"/>
<dbReference type="GO" id="GO:0007155">
    <property type="term" value="P:cell adhesion"/>
    <property type="evidence" value="ECO:0007669"/>
    <property type="project" value="InterPro"/>
</dbReference>
<sequence>MTSPISLTGLSSGFDWGSLIDQLIQADSAPVTQMQQQQSQITTQQSDWNNLSQKLNTLSSALQAYSSLTIDSTFNVQSVTSGNQNLVTASVATDSNGNIISPANGAYTLSNIVLAKPASILSTTSNGTFQSGLYNFKIINNEYLASSHSTISVTATITVNASSLGDVANAINKVTSANVSATVINNKLIITDNYTGHVNSIAITNTANNSLVAGLGLTAAGTRAGTDGSFNVTYNGIITSVTTYSNTVNNAINGLTINLLNNVTSASVTITVANDASKVMSGIQTMVNDYNDVMDYINQLYYGTASKTVSAMASSSAAQTYGALNGDFTLVNIQSTLLSKMQQDFSGRTGVVNQYNTLRSIGISTDDASDSMGFNEEGKMSIDTTQLQQALTSNPQAVKALLQQLSSDLTDLSSGYITNLVSTTANGQGLIPTVVQSLQNNYNDLSDQIQALQDNLTQERNMLTQQFTAMEQAMAQAKAQSNWFAQQMAALPAG</sequence>
<dbReference type="Pfam" id="PF02465">
    <property type="entry name" value="FliD_N"/>
    <property type="match status" value="1"/>
</dbReference>
<dbReference type="Proteomes" id="UP000078532">
    <property type="component" value="Unassembled WGS sequence"/>
</dbReference>
<comment type="subunit">
    <text evidence="2 5">Homopentamer.</text>
</comment>
<dbReference type="STRING" id="1838280.A6M21_13515"/>